<gene>
    <name evidence="1" type="ORF">D5086_003214</name>
</gene>
<sequence length="133" mass="14580">MGLPGLGVIYSLLVEEELAVGTVVNSEKMHAAVLVDAPQLEQADVATPGMMKLCCCYNWEEPSLLLLWNRRKQNAGTGGPRWRMKFTMAARTSQLAMKDEIAAAETGGLLLDWLVVGRRISSRLHQLICVVLG</sequence>
<reference evidence="1 2" key="1">
    <citation type="journal article" date="2024" name="Plant Biotechnol. J.">
        <title>Genome and CRISPR/Cas9 system of a widespread forest tree (Populus alba) in the world.</title>
        <authorList>
            <person name="Liu Y.J."/>
            <person name="Jiang P.F."/>
            <person name="Han X.M."/>
            <person name="Li X.Y."/>
            <person name="Wang H.M."/>
            <person name="Wang Y.J."/>
            <person name="Wang X.X."/>
            <person name="Zeng Q.Y."/>
        </authorList>
    </citation>
    <scope>NUCLEOTIDE SEQUENCE [LARGE SCALE GENOMIC DNA]</scope>
    <source>
        <strain evidence="2">cv. PAL-ZL1</strain>
    </source>
</reference>
<evidence type="ECO:0000313" key="1">
    <source>
        <dbReference type="EMBL" id="KAL3612194.1"/>
    </source>
</evidence>
<protein>
    <submittedName>
        <fullName evidence="1">Uncharacterized protein</fullName>
    </submittedName>
</protein>
<name>A0ACC4D499_POPAL</name>
<evidence type="ECO:0000313" key="2">
    <source>
        <dbReference type="Proteomes" id="UP000309997"/>
    </source>
</evidence>
<dbReference type="EMBL" id="RCHU02000001">
    <property type="protein sequence ID" value="KAL3612194.1"/>
    <property type="molecule type" value="Genomic_DNA"/>
</dbReference>
<dbReference type="Proteomes" id="UP000309997">
    <property type="component" value="Unassembled WGS sequence"/>
</dbReference>
<keyword evidence="2" id="KW-1185">Reference proteome</keyword>
<accession>A0ACC4D499</accession>
<organism evidence="1 2">
    <name type="scientific">Populus alba</name>
    <name type="common">White poplar</name>
    <dbReference type="NCBI Taxonomy" id="43335"/>
    <lineage>
        <taxon>Eukaryota</taxon>
        <taxon>Viridiplantae</taxon>
        <taxon>Streptophyta</taxon>
        <taxon>Embryophyta</taxon>
        <taxon>Tracheophyta</taxon>
        <taxon>Spermatophyta</taxon>
        <taxon>Magnoliopsida</taxon>
        <taxon>eudicotyledons</taxon>
        <taxon>Gunneridae</taxon>
        <taxon>Pentapetalae</taxon>
        <taxon>rosids</taxon>
        <taxon>fabids</taxon>
        <taxon>Malpighiales</taxon>
        <taxon>Salicaceae</taxon>
        <taxon>Saliceae</taxon>
        <taxon>Populus</taxon>
    </lineage>
</organism>
<comment type="caution">
    <text evidence="1">The sequence shown here is derived from an EMBL/GenBank/DDBJ whole genome shotgun (WGS) entry which is preliminary data.</text>
</comment>
<proteinExistence type="predicted"/>